<keyword evidence="2" id="KW-1185">Reference proteome</keyword>
<organism evidence="1 2">
    <name type="scientific">Streptomyces sp. 900105245</name>
    <dbReference type="NCBI Taxonomy" id="3154379"/>
    <lineage>
        <taxon>Bacteria</taxon>
        <taxon>Bacillati</taxon>
        <taxon>Actinomycetota</taxon>
        <taxon>Actinomycetes</taxon>
        <taxon>Kitasatosporales</taxon>
        <taxon>Streptomycetaceae</taxon>
        <taxon>Streptomyces</taxon>
    </lineage>
</organism>
<sequence length="329" mass="36708">MRAESGMIGFLPVRALMGAGVTAAWPRPARVGLKLIAPDDPASATPGDQEGRVDAVRRLPPDRLRLFHHEHVIRSFREVGRAWLKQVGPCRIDVIDADLLDDGSREFFATLADQSEGLVDIRREELANSEEQLSATVSGRELRIDHLARSRAQLSEDEVDFLHEQALRYLGLGDSWTAERILRAVLRHRAAPSVRSQLRLACSLLGRPLEADFQSLRRSELEPGTQAAGARRPAFRLVAGWDLLEQWSGTANQIEKNAVHQALFAVVDRTVFRTHSTSEVTSQPQEFFVRLRQGLVLKIRIRDFDMFEIAYVGPVGETPGIDLETGRAA</sequence>
<comment type="caution">
    <text evidence="1">The sequence shown here is derived from an EMBL/GenBank/DDBJ whole genome shotgun (WGS) entry which is preliminary data.</text>
</comment>
<name>A0ABV1UL58_9ACTN</name>
<protein>
    <submittedName>
        <fullName evidence="1">DUF6235 family protein</fullName>
    </submittedName>
</protein>
<dbReference type="Pfam" id="PF19748">
    <property type="entry name" value="DUF6235"/>
    <property type="match status" value="1"/>
</dbReference>
<proteinExistence type="predicted"/>
<gene>
    <name evidence="1" type="ORF">ABT272_43625</name>
</gene>
<evidence type="ECO:0000313" key="1">
    <source>
        <dbReference type="EMBL" id="MER6434457.1"/>
    </source>
</evidence>
<evidence type="ECO:0000313" key="2">
    <source>
        <dbReference type="Proteomes" id="UP001470023"/>
    </source>
</evidence>
<dbReference type="EMBL" id="JBEPAZ010000117">
    <property type="protein sequence ID" value="MER6434457.1"/>
    <property type="molecule type" value="Genomic_DNA"/>
</dbReference>
<reference evidence="1 2" key="1">
    <citation type="submission" date="2024-06" db="EMBL/GenBank/DDBJ databases">
        <title>The Natural Products Discovery Center: Release of the First 8490 Sequenced Strains for Exploring Actinobacteria Biosynthetic Diversity.</title>
        <authorList>
            <person name="Kalkreuter E."/>
            <person name="Kautsar S.A."/>
            <person name="Yang D."/>
            <person name="Bader C.D."/>
            <person name="Teijaro C.N."/>
            <person name="Fluegel L."/>
            <person name="Davis C.M."/>
            <person name="Simpson J.R."/>
            <person name="Lauterbach L."/>
            <person name="Steele A.D."/>
            <person name="Gui C."/>
            <person name="Meng S."/>
            <person name="Li G."/>
            <person name="Viehrig K."/>
            <person name="Ye F."/>
            <person name="Su P."/>
            <person name="Kiefer A.F."/>
            <person name="Nichols A."/>
            <person name="Cepeda A.J."/>
            <person name="Yan W."/>
            <person name="Fan B."/>
            <person name="Jiang Y."/>
            <person name="Adhikari A."/>
            <person name="Zheng C.-J."/>
            <person name="Schuster L."/>
            <person name="Cowan T.M."/>
            <person name="Smanski M.J."/>
            <person name="Chevrette M.G."/>
            <person name="De Carvalho L.P.S."/>
            <person name="Shen B."/>
        </authorList>
    </citation>
    <scope>NUCLEOTIDE SEQUENCE [LARGE SCALE GENOMIC DNA]</scope>
    <source>
        <strain evidence="1 2">NPDC001166</strain>
    </source>
</reference>
<accession>A0ABV1UL58</accession>
<dbReference type="RefSeq" id="WP_352066281.1">
    <property type="nucleotide sequence ID" value="NZ_JBEPAZ010000117.1"/>
</dbReference>
<dbReference type="Proteomes" id="UP001470023">
    <property type="component" value="Unassembled WGS sequence"/>
</dbReference>
<dbReference type="InterPro" id="IPR046202">
    <property type="entry name" value="DUF6235"/>
</dbReference>